<dbReference type="InterPro" id="IPR035447">
    <property type="entry name" value="DNA_topo_I_N_sf"/>
</dbReference>
<comment type="caution">
    <text evidence="9">The sequence shown here is derived from an EMBL/GenBank/DDBJ whole genome shotgun (WGS) entry which is preliminary data.</text>
</comment>
<evidence type="ECO:0000256" key="1">
    <source>
        <dbReference type="ARBA" id="ARBA00000213"/>
    </source>
</evidence>
<dbReference type="OrthoDB" id="9778962at2"/>
<accession>A3U462</accession>
<dbReference type="Pfam" id="PF01028">
    <property type="entry name" value="Topoisom_I"/>
    <property type="match status" value="1"/>
</dbReference>
<comment type="catalytic activity">
    <reaction evidence="1">
        <text>ATP-independent breakage of single-stranded DNA, followed by passage and rejoining.</text>
        <dbReference type="EC" id="5.6.2.1"/>
    </reaction>
</comment>
<dbReference type="Gene3D" id="3.90.15.10">
    <property type="entry name" value="Topoisomerase I, Chain A, domain 3"/>
    <property type="match status" value="1"/>
</dbReference>
<dbReference type="HOGENOM" id="CLU_046978_1_1_5"/>
<protein>
    <recommendedName>
        <fullName evidence="3">DNA topoisomerase</fullName>
        <ecNumber evidence="3">5.6.2.1</ecNumber>
    </recommendedName>
</protein>
<name>A3U462_PSEBH</name>
<evidence type="ECO:0000313" key="10">
    <source>
        <dbReference type="Proteomes" id="UP000004318"/>
    </source>
</evidence>
<dbReference type="Gene3D" id="3.30.66.10">
    <property type="entry name" value="DNA topoisomerase I domain"/>
    <property type="match status" value="1"/>
</dbReference>
<evidence type="ECO:0000256" key="5">
    <source>
        <dbReference type="ARBA" id="ARBA00023125"/>
    </source>
</evidence>
<dbReference type="RefSeq" id="WP_009804268.1">
    <property type="nucleotide sequence ID" value="NZ_CH724131.1"/>
</dbReference>
<feature type="domain" description="DNA topoisomerase IB N-terminal" evidence="8">
    <location>
        <begin position="22"/>
        <end position="70"/>
    </location>
</feature>
<gene>
    <name evidence="9" type="ORF">OB2597_00070</name>
</gene>
<evidence type="ECO:0000256" key="4">
    <source>
        <dbReference type="ARBA" id="ARBA00023029"/>
    </source>
</evidence>
<evidence type="ECO:0000256" key="3">
    <source>
        <dbReference type="ARBA" id="ARBA00012891"/>
    </source>
</evidence>
<organism evidence="9 10">
    <name type="scientific">Pseudooceanicola batsensis (strain ATCC BAA-863 / DSM 15984 / KCTC 12145 / HTCC2597)</name>
    <name type="common">Oceanicola batsensis</name>
    <dbReference type="NCBI Taxonomy" id="252305"/>
    <lineage>
        <taxon>Bacteria</taxon>
        <taxon>Pseudomonadati</taxon>
        <taxon>Pseudomonadota</taxon>
        <taxon>Alphaproteobacteria</taxon>
        <taxon>Rhodobacterales</taxon>
        <taxon>Paracoccaceae</taxon>
        <taxon>Pseudooceanicola</taxon>
    </lineage>
</organism>
<keyword evidence="10" id="KW-1185">Reference proteome</keyword>
<dbReference type="InterPro" id="IPR049331">
    <property type="entry name" value="Top1B_N_bact"/>
</dbReference>
<keyword evidence="4" id="KW-0799">Topoisomerase</keyword>
<dbReference type="eggNOG" id="COG3569">
    <property type="taxonomic scope" value="Bacteria"/>
</dbReference>
<reference evidence="9 10" key="1">
    <citation type="journal article" date="2010" name="J. Bacteriol.">
        <title>Genome sequences of Oceanicola granulosus HTCC2516(T) and Oceanicola batsensis HTCC2597(TDelta).</title>
        <authorList>
            <person name="Thrash J.C."/>
            <person name="Cho J.C."/>
            <person name="Vergin K.L."/>
            <person name="Giovannoni S.J."/>
        </authorList>
    </citation>
    <scope>NUCLEOTIDE SEQUENCE [LARGE SCALE GENOMIC DNA]</scope>
    <source>
        <strain evidence="10">ATCC BAA-863 / DSM 15984 / KCTC 12145 / HTCC2597</strain>
    </source>
</reference>
<dbReference type="Gene3D" id="1.10.132.120">
    <property type="match status" value="1"/>
</dbReference>
<dbReference type="GO" id="GO:0006265">
    <property type="term" value="P:DNA topological change"/>
    <property type="evidence" value="ECO:0007669"/>
    <property type="project" value="InterPro"/>
</dbReference>
<dbReference type="InterPro" id="IPR001631">
    <property type="entry name" value="TopoI"/>
</dbReference>
<comment type="similarity">
    <text evidence="2">Belongs to the type IB topoisomerase family.</text>
</comment>
<dbReference type="PRINTS" id="PR00416">
    <property type="entry name" value="EUTPISMRASEI"/>
</dbReference>
<proteinExistence type="inferred from homology"/>
<dbReference type="SUPFAM" id="SSF55869">
    <property type="entry name" value="DNA topoisomerase I domain"/>
    <property type="match status" value="1"/>
</dbReference>
<dbReference type="STRING" id="252305.OB2597_00070"/>
<evidence type="ECO:0000313" key="9">
    <source>
        <dbReference type="EMBL" id="EAQ01049.1"/>
    </source>
</evidence>
<keyword evidence="5" id="KW-0238">DNA-binding</keyword>
<dbReference type="GO" id="GO:0003677">
    <property type="term" value="F:DNA binding"/>
    <property type="evidence" value="ECO:0007669"/>
    <property type="project" value="UniProtKB-KW"/>
</dbReference>
<sequence length="319" mass="35111">MPDLVYYPDDRPGISRRRCGRGFTYRAPDGTTIARGPERRRLEAMAVPPAYERVWMSPVANGHLMATGFDARARKQYRYHPDWSAAKSAEKFASLAAFGEALPRIRGRISRDLNHREAGEERFALAAALLLIDATAMRVGNEAYAAENGTYGATTLRRRHLRLVDGSLALSWRAKGGQKMNRRIRSRRLMRVLQAARDLPGAELFTWLDAGGTVRRVTSTTLNGYLADIGGCESFTAKTFRTWAGSLAGFEYHQTAAEGATIKGMTQAAAEVLANTPTVARSAYVHPRIIDLVGREPAPLPEARRGLSKPETGLLEVLA</sequence>
<dbReference type="GO" id="GO:0003917">
    <property type="term" value="F:DNA topoisomerase type I (single strand cut, ATP-independent) activity"/>
    <property type="evidence" value="ECO:0007669"/>
    <property type="project" value="UniProtKB-EC"/>
</dbReference>
<dbReference type="InterPro" id="IPR011010">
    <property type="entry name" value="DNA_brk_join_enz"/>
</dbReference>
<dbReference type="EMBL" id="AAMO01000020">
    <property type="protein sequence ID" value="EAQ01049.1"/>
    <property type="molecule type" value="Genomic_DNA"/>
</dbReference>
<evidence type="ECO:0000256" key="2">
    <source>
        <dbReference type="ARBA" id="ARBA00006645"/>
    </source>
</evidence>
<evidence type="ECO:0000256" key="6">
    <source>
        <dbReference type="ARBA" id="ARBA00023235"/>
    </source>
</evidence>
<dbReference type="Proteomes" id="UP000004318">
    <property type="component" value="Unassembled WGS sequence"/>
</dbReference>
<dbReference type="AlphaFoldDB" id="A3U462"/>
<evidence type="ECO:0000259" key="8">
    <source>
        <dbReference type="Pfam" id="PF21338"/>
    </source>
</evidence>
<evidence type="ECO:0000259" key="7">
    <source>
        <dbReference type="Pfam" id="PF01028"/>
    </source>
</evidence>
<keyword evidence="6 9" id="KW-0413">Isomerase</keyword>
<dbReference type="Pfam" id="PF21338">
    <property type="entry name" value="Top1B_N_bact"/>
    <property type="match status" value="1"/>
</dbReference>
<dbReference type="InterPro" id="IPR013500">
    <property type="entry name" value="TopoI_cat_euk"/>
</dbReference>
<dbReference type="EC" id="5.6.2.1" evidence="3"/>
<dbReference type="SUPFAM" id="SSF56349">
    <property type="entry name" value="DNA breaking-rejoining enzymes"/>
    <property type="match status" value="1"/>
</dbReference>
<feature type="domain" description="DNA topoisomerase I catalytic core eukaryotic-type" evidence="7">
    <location>
        <begin position="86"/>
        <end position="256"/>
    </location>
</feature>
<dbReference type="PROSITE" id="PS52038">
    <property type="entry name" value="TOPO_IB_2"/>
    <property type="match status" value="1"/>
</dbReference>
<dbReference type="InterPro" id="IPR014711">
    <property type="entry name" value="TopoI_cat_a-hlx-sub_euk"/>
</dbReference>